<sequence length="87" mass="8887">MENENLLCCAADVLEGRGIVQVAITVVELLKFHNPANHVRSPTRSFYNGQSMSPTTTTTISSSGSGSSGSGPKSAGSSPISTLASST</sequence>
<dbReference type="AlphaFoldDB" id="A0ABD1DCU0"/>
<evidence type="ECO:0000256" key="1">
    <source>
        <dbReference type="SAM" id="MobiDB-lite"/>
    </source>
</evidence>
<protein>
    <submittedName>
        <fullName evidence="2">Uncharacterized protein</fullName>
    </submittedName>
</protein>
<dbReference type="Proteomes" id="UP001562425">
    <property type="component" value="Unassembled WGS sequence"/>
</dbReference>
<reference evidence="2 3" key="1">
    <citation type="submission" date="2024-05" db="EMBL/GenBank/DDBJ databases">
        <title>Culex pipiens pipiens assembly and annotation.</title>
        <authorList>
            <person name="Alout H."/>
            <person name="Durand T."/>
        </authorList>
    </citation>
    <scope>NUCLEOTIDE SEQUENCE [LARGE SCALE GENOMIC DNA]</scope>
    <source>
        <strain evidence="2">HA-2024</strain>
        <tissue evidence="2">Whole body</tissue>
    </source>
</reference>
<accession>A0ABD1DCU0</accession>
<dbReference type="EMBL" id="JBEHCU010006274">
    <property type="protein sequence ID" value="KAL1397497.1"/>
    <property type="molecule type" value="Genomic_DNA"/>
</dbReference>
<comment type="caution">
    <text evidence="2">The sequence shown here is derived from an EMBL/GenBank/DDBJ whole genome shotgun (WGS) entry which is preliminary data.</text>
</comment>
<feature type="region of interest" description="Disordered" evidence="1">
    <location>
        <begin position="37"/>
        <end position="87"/>
    </location>
</feature>
<evidence type="ECO:0000313" key="2">
    <source>
        <dbReference type="EMBL" id="KAL1397497.1"/>
    </source>
</evidence>
<name>A0ABD1DCU0_CULPP</name>
<gene>
    <name evidence="2" type="ORF">pipiens_009715</name>
</gene>
<evidence type="ECO:0000313" key="3">
    <source>
        <dbReference type="Proteomes" id="UP001562425"/>
    </source>
</evidence>
<feature type="compositionally biased region" description="Polar residues" evidence="1">
    <location>
        <begin position="40"/>
        <end position="50"/>
    </location>
</feature>
<keyword evidence="3" id="KW-1185">Reference proteome</keyword>
<proteinExistence type="predicted"/>
<feature type="compositionally biased region" description="Low complexity" evidence="1">
    <location>
        <begin position="51"/>
        <end position="81"/>
    </location>
</feature>
<organism evidence="2 3">
    <name type="scientific">Culex pipiens pipiens</name>
    <name type="common">Northern house mosquito</name>
    <dbReference type="NCBI Taxonomy" id="38569"/>
    <lineage>
        <taxon>Eukaryota</taxon>
        <taxon>Metazoa</taxon>
        <taxon>Ecdysozoa</taxon>
        <taxon>Arthropoda</taxon>
        <taxon>Hexapoda</taxon>
        <taxon>Insecta</taxon>
        <taxon>Pterygota</taxon>
        <taxon>Neoptera</taxon>
        <taxon>Endopterygota</taxon>
        <taxon>Diptera</taxon>
        <taxon>Nematocera</taxon>
        <taxon>Culicoidea</taxon>
        <taxon>Culicidae</taxon>
        <taxon>Culicinae</taxon>
        <taxon>Culicini</taxon>
        <taxon>Culex</taxon>
        <taxon>Culex</taxon>
    </lineage>
</organism>